<evidence type="ECO:0000313" key="2">
    <source>
        <dbReference type="EMBL" id="EDQ49526.1"/>
    </source>
</evidence>
<dbReference type="AlphaFoldDB" id="A9U481"/>
<organism>
    <name type="scientific">Physcomitrium patens</name>
    <name type="common">Spreading-leaved earth moss</name>
    <name type="synonym">Physcomitrella patens</name>
    <dbReference type="NCBI Taxonomy" id="3218"/>
    <lineage>
        <taxon>Eukaryota</taxon>
        <taxon>Viridiplantae</taxon>
        <taxon>Streptophyta</taxon>
        <taxon>Embryophyta</taxon>
        <taxon>Bryophyta</taxon>
        <taxon>Bryophytina</taxon>
        <taxon>Bryopsida</taxon>
        <taxon>Funariidae</taxon>
        <taxon>Funariales</taxon>
        <taxon>Funariaceae</taxon>
        <taxon>Physcomitrium</taxon>
    </lineage>
</organism>
<feature type="region of interest" description="Disordered" evidence="1">
    <location>
        <begin position="149"/>
        <end position="171"/>
    </location>
</feature>
<dbReference type="EMBL" id="DS545375">
    <property type="protein sequence ID" value="EDQ49526.1"/>
    <property type="molecule type" value="Genomic_DNA"/>
</dbReference>
<name>A9U481_PHYPA</name>
<dbReference type="Gene3D" id="1.25.40.710">
    <property type="match status" value="1"/>
</dbReference>
<dbReference type="InterPro" id="IPR046939">
    <property type="entry name" value="TPPII_C_sf"/>
</dbReference>
<gene>
    <name evidence="2" type="ORF">PHYPADRAFT_101807</name>
</gene>
<evidence type="ECO:0000256" key="1">
    <source>
        <dbReference type="SAM" id="MobiDB-lite"/>
    </source>
</evidence>
<feature type="compositionally biased region" description="Polar residues" evidence="1">
    <location>
        <begin position="161"/>
        <end position="171"/>
    </location>
</feature>
<dbReference type="eggNOG" id="KOG1114">
    <property type="taxonomic scope" value="Eukaryota"/>
</dbReference>
<proteinExistence type="predicted"/>
<dbReference type="HOGENOM" id="CLU_991760_0_0_1"/>
<sequence length="339" mass="38591">MTWCLATNVSGKQVDVSLDIMFVRNAKIKVLSSLSLETKEELEDWERLADSLKVNYPNYLQLMVEILNKMYGSQGIGEAKFSVAKVIKAADNVIRLVDTGDLARYFSMKNESEDANAAKVRKEMEKKRDSLADALYKKGLALIQLEEDQTTQQKEVHEASSTEALDGASTSVKNESSQLSAPITDTFEETYAELRKWADINLPKYLLLTVKREKRSGRLGNAFKFLNDLIQDESKPPQKSLFELRIKLLEELEWPHLAEYERKWQIDACILPNCADGSKIQECNSSVNLWTMCLPEHLYLQPLIQLRLLDTTHCFFELFLISESHAVALETEKSVQGIC</sequence>
<accession>A9U481</accession>
<reference evidence="2" key="1">
    <citation type="journal article" date="2008" name="Science">
        <title>The Physcomitrella genome reveals evolutionary insights into the conquest of land by plants.</title>
        <authorList>
            <person name="Rensing S."/>
            <person name="Lang D."/>
            <person name="Zimmer A."/>
            <person name="Terry A."/>
            <person name="Salamov A."/>
            <person name="Shapiro H."/>
            <person name="Nishiyama T."/>
            <person name="Perroud P.-F."/>
            <person name="Lindquist E."/>
            <person name="Kamisugi Y."/>
            <person name="Tanahashi T."/>
            <person name="Sakakibara K."/>
            <person name="Fujita T."/>
            <person name="Oishi K."/>
            <person name="Shin-I T."/>
            <person name="Kuroki Y."/>
            <person name="Toyoda A."/>
            <person name="Suzuki Y."/>
            <person name="Hashimoto A."/>
            <person name="Yamaguchi K."/>
            <person name="Sugano A."/>
            <person name="Kohara Y."/>
            <person name="Fujiyama A."/>
            <person name="Anterola A."/>
            <person name="Aoki S."/>
            <person name="Ashton N."/>
            <person name="Barbazuk W.B."/>
            <person name="Barker E."/>
            <person name="Bennetzen J."/>
            <person name="Bezanilla M."/>
            <person name="Blankenship R."/>
            <person name="Cho S.H."/>
            <person name="Dutcher S."/>
            <person name="Estelle M."/>
            <person name="Fawcett J.A."/>
            <person name="Gundlach H."/>
            <person name="Hanada K."/>
            <person name="Heyl A."/>
            <person name="Hicks K.A."/>
            <person name="Hugh J."/>
            <person name="Lohr M."/>
            <person name="Mayer K."/>
            <person name="Melkozernov A."/>
            <person name="Murata T."/>
            <person name="Nelson D."/>
            <person name="Pils B."/>
            <person name="Prigge M."/>
            <person name="Reiss B."/>
            <person name="Renner T."/>
            <person name="Rombauts S."/>
            <person name="Rushton P."/>
            <person name="Sanderfoot A."/>
            <person name="Schween G."/>
            <person name="Shiu S.-H."/>
            <person name="Stueber K."/>
            <person name="Theodoulou F.L."/>
            <person name="Tu H."/>
            <person name="Van de Peer Y."/>
            <person name="Verrier P.J."/>
            <person name="Waters E."/>
            <person name="Wood A."/>
            <person name="Yang L."/>
            <person name="Cove D."/>
            <person name="Cuming A."/>
            <person name="Hasebe M."/>
            <person name="Lucas S."/>
            <person name="Mishler D.B."/>
            <person name="Reski R."/>
            <person name="Grigoriev I."/>
            <person name="Quatrano R.S."/>
            <person name="Boore J.L."/>
        </authorList>
    </citation>
    <scope>NUCLEOTIDE SEQUENCE [LARGE SCALE GENOMIC DNA]</scope>
</reference>
<protein>
    <submittedName>
        <fullName evidence="2">Predicted protein</fullName>
    </submittedName>
</protein>